<dbReference type="OrthoDB" id="5425892at2759"/>
<evidence type="ECO:0000256" key="1">
    <source>
        <dbReference type="SAM" id="MobiDB-lite"/>
    </source>
</evidence>
<accession>A0A168F6N3</accession>
<evidence type="ECO:0000313" key="3">
    <source>
        <dbReference type="Proteomes" id="UP000078544"/>
    </source>
</evidence>
<feature type="compositionally biased region" description="Basic and acidic residues" evidence="1">
    <location>
        <begin position="46"/>
        <end position="60"/>
    </location>
</feature>
<sequence>MTEQLPIRDKVLHHHLQADQQQRQQQHSSSVPRRSGPDAATAWKPALDRRQSWNKEDQKRAVQMTAVDEVKAGPGFTEKAA</sequence>
<organism evidence="2 3">
    <name type="scientific">Moelleriella libera RCEF 2490</name>
    <dbReference type="NCBI Taxonomy" id="1081109"/>
    <lineage>
        <taxon>Eukaryota</taxon>
        <taxon>Fungi</taxon>
        <taxon>Dikarya</taxon>
        <taxon>Ascomycota</taxon>
        <taxon>Pezizomycotina</taxon>
        <taxon>Sordariomycetes</taxon>
        <taxon>Hypocreomycetidae</taxon>
        <taxon>Hypocreales</taxon>
        <taxon>Clavicipitaceae</taxon>
        <taxon>Moelleriella</taxon>
    </lineage>
</organism>
<dbReference type="AlphaFoldDB" id="A0A168F6N3"/>
<comment type="caution">
    <text evidence="2">The sequence shown here is derived from an EMBL/GenBank/DDBJ whole genome shotgun (WGS) entry which is preliminary data.</text>
</comment>
<evidence type="ECO:0000313" key="2">
    <source>
        <dbReference type="EMBL" id="KZZ99539.1"/>
    </source>
</evidence>
<proteinExistence type="predicted"/>
<dbReference type="Proteomes" id="UP000078544">
    <property type="component" value="Unassembled WGS sequence"/>
</dbReference>
<dbReference type="EMBL" id="AZGY01000003">
    <property type="protein sequence ID" value="KZZ99539.1"/>
    <property type="molecule type" value="Genomic_DNA"/>
</dbReference>
<reference evidence="2 3" key="1">
    <citation type="journal article" date="2016" name="Genome Biol. Evol.">
        <title>Divergent and convergent evolution of fungal pathogenicity.</title>
        <authorList>
            <person name="Shang Y."/>
            <person name="Xiao G."/>
            <person name="Zheng P."/>
            <person name="Cen K."/>
            <person name="Zhan S."/>
            <person name="Wang C."/>
        </authorList>
    </citation>
    <scope>NUCLEOTIDE SEQUENCE [LARGE SCALE GENOMIC DNA]</scope>
    <source>
        <strain evidence="2 3">RCEF 2490</strain>
    </source>
</reference>
<name>A0A168F6N3_9HYPO</name>
<keyword evidence="3" id="KW-1185">Reference proteome</keyword>
<feature type="compositionally biased region" description="Low complexity" evidence="1">
    <location>
        <begin position="18"/>
        <end position="27"/>
    </location>
</feature>
<gene>
    <name evidence="2" type="ORF">AAL_02111</name>
</gene>
<protein>
    <submittedName>
        <fullName evidence="2">Uncharacterized protein</fullName>
    </submittedName>
</protein>
<feature type="region of interest" description="Disordered" evidence="1">
    <location>
        <begin position="14"/>
        <end position="81"/>
    </location>
</feature>